<proteinExistence type="predicted"/>
<dbReference type="EMBL" id="CDMZ01005771">
    <property type="protein sequence ID" value="CEM54268.1"/>
    <property type="molecule type" value="Genomic_DNA"/>
</dbReference>
<evidence type="ECO:0000313" key="3">
    <source>
        <dbReference type="EMBL" id="CEM54268.1"/>
    </source>
</evidence>
<evidence type="ECO:0000256" key="2">
    <source>
        <dbReference type="SAM" id="Phobius"/>
    </source>
</evidence>
<feature type="transmembrane region" description="Helical" evidence="2">
    <location>
        <begin position="118"/>
        <end position="139"/>
    </location>
</feature>
<feature type="transmembrane region" description="Helical" evidence="2">
    <location>
        <begin position="196"/>
        <end position="221"/>
    </location>
</feature>
<feature type="region of interest" description="Disordered" evidence="1">
    <location>
        <begin position="230"/>
        <end position="259"/>
    </location>
</feature>
<keyword evidence="2" id="KW-0472">Membrane</keyword>
<keyword evidence="2" id="KW-1133">Transmembrane helix</keyword>
<keyword evidence="2" id="KW-0812">Transmembrane</keyword>
<gene>
    <name evidence="3" type="ORF">Cvel_12646</name>
</gene>
<feature type="transmembrane region" description="Helical" evidence="2">
    <location>
        <begin position="12"/>
        <end position="34"/>
    </location>
</feature>
<dbReference type="VEuPathDB" id="CryptoDB:Cvel_12646"/>
<reference evidence="3" key="1">
    <citation type="submission" date="2014-11" db="EMBL/GenBank/DDBJ databases">
        <authorList>
            <person name="Otto D Thomas"/>
            <person name="Naeem Raeece"/>
        </authorList>
    </citation>
    <scope>NUCLEOTIDE SEQUENCE</scope>
</reference>
<evidence type="ECO:0000256" key="1">
    <source>
        <dbReference type="SAM" id="MobiDB-lite"/>
    </source>
</evidence>
<protein>
    <recommendedName>
        <fullName evidence="4">Claudin</fullName>
    </recommendedName>
</protein>
<feature type="transmembrane region" description="Helical" evidence="2">
    <location>
        <begin position="146"/>
        <end position="168"/>
    </location>
</feature>
<dbReference type="AlphaFoldDB" id="A0A0G4IAT4"/>
<organism evidence="3">
    <name type="scientific">Chromera velia CCMP2878</name>
    <dbReference type="NCBI Taxonomy" id="1169474"/>
    <lineage>
        <taxon>Eukaryota</taxon>
        <taxon>Sar</taxon>
        <taxon>Alveolata</taxon>
        <taxon>Colpodellida</taxon>
        <taxon>Chromeraceae</taxon>
        <taxon>Chromera</taxon>
    </lineage>
</organism>
<name>A0A0G4IAT4_9ALVE</name>
<evidence type="ECO:0008006" key="4">
    <source>
        <dbReference type="Google" id="ProtNLM"/>
    </source>
</evidence>
<sequence length="259" mass="28329">MSWLKTRALTLFYLVCFTLATGLLLVGVLMAGILENAKEWEGKDGQKFYTNATWEVGATRFCHKPHEGSEVTCTGLDSACMRTTNETSNPLEKAEGGEGDGGVFGHKELCDHHNAASIMLFIGMATVGCCAAIQVVALLRCCMKIWDLLTLIGGGFSTIILGIALALWGTIPESKKNADGEEDIGQNYILLQQGPIYWVILSGFGLCMIASVTIIIMYFFCKKCQGNQETQNLRDNPNPEDSSKVKPDVHGNQQNTMQY</sequence>
<accession>A0A0G4IAT4</accession>